<dbReference type="EMBL" id="FNBT01000011">
    <property type="protein sequence ID" value="SDG08045.1"/>
    <property type="molecule type" value="Genomic_DNA"/>
</dbReference>
<keyword evidence="1" id="KW-0812">Transmembrane</keyword>
<sequence>MTLLPARPRVPCVARMDPGFGDFPPFFLVAFGVVALFIAGVFAMVVVGAVRSRRVLRDSGLDPLAAHAQIAARLADGPLGASRRSLEQRLAELDDLHRRGVITAAEHGAARSAALSDDR</sequence>
<accession>A0A1G7RBN4</accession>
<evidence type="ECO:0000256" key="1">
    <source>
        <dbReference type="SAM" id="Phobius"/>
    </source>
</evidence>
<gene>
    <name evidence="2" type="ORF">SAMN05660662_0243</name>
</gene>
<keyword evidence="3" id="KW-1185">Reference proteome</keyword>
<dbReference type="AlphaFoldDB" id="A0A1G7RBN4"/>
<protein>
    <recommendedName>
        <fullName evidence="4">Short C-terminal domain-containing protein</fullName>
    </recommendedName>
</protein>
<evidence type="ECO:0000313" key="3">
    <source>
        <dbReference type="Proteomes" id="UP000199406"/>
    </source>
</evidence>
<keyword evidence="1" id="KW-0472">Membrane</keyword>
<name>A0A1G7RBN4_9ACTN</name>
<reference evidence="3" key="1">
    <citation type="submission" date="2016-10" db="EMBL/GenBank/DDBJ databases">
        <authorList>
            <person name="Varghese N."/>
            <person name="Submissions S."/>
        </authorList>
    </citation>
    <scope>NUCLEOTIDE SEQUENCE [LARGE SCALE GENOMIC DNA]</scope>
    <source>
        <strain evidence="3">DSM 44268</strain>
    </source>
</reference>
<dbReference type="STRING" id="1550231.SAMN05660662_0243"/>
<keyword evidence="1" id="KW-1133">Transmembrane helix</keyword>
<organism evidence="2 3">
    <name type="scientific">Blastococcus aurantiacus</name>
    <dbReference type="NCBI Taxonomy" id="1550231"/>
    <lineage>
        <taxon>Bacteria</taxon>
        <taxon>Bacillati</taxon>
        <taxon>Actinomycetota</taxon>
        <taxon>Actinomycetes</taxon>
        <taxon>Geodermatophilales</taxon>
        <taxon>Geodermatophilaceae</taxon>
        <taxon>Blastococcus</taxon>
    </lineage>
</organism>
<proteinExistence type="predicted"/>
<dbReference type="Proteomes" id="UP000199406">
    <property type="component" value="Unassembled WGS sequence"/>
</dbReference>
<feature type="transmembrane region" description="Helical" evidence="1">
    <location>
        <begin position="26"/>
        <end position="50"/>
    </location>
</feature>
<evidence type="ECO:0008006" key="4">
    <source>
        <dbReference type="Google" id="ProtNLM"/>
    </source>
</evidence>
<evidence type="ECO:0000313" key="2">
    <source>
        <dbReference type="EMBL" id="SDG08045.1"/>
    </source>
</evidence>